<dbReference type="EMBL" id="JARK01001372">
    <property type="protein sequence ID" value="EYC15637.1"/>
    <property type="molecule type" value="Genomic_DNA"/>
</dbReference>
<dbReference type="AlphaFoldDB" id="A0A016ULC8"/>
<evidence type="ECO:0000313" key="2">
    <source>
        <dbReference type="Proteomes" id="UP000024635"/>
    </source>
</evidence>
<reference evidence="2" key="1">
    <citation type="journal article" date="2015" name="Nat. Genet.">
        <title>The genome and transcriptome of the zoonotic hookworm Ancylostoma ceylanicum identify infection-specific gene families.</title>
        <authorList>
            <person name="Schwarz E.M."/>
            <person name="Hu Y."/>
            <person name="Antoshechkin I."/>
            <person name="Miller M.M."/>
            <person name="Sternberg P.W."/>
            <person name="Aroian R.V."/>
        </authorList>
    </citation>
    <scope>NUCLEOTIDE SEQUENCE</scope>
    <source>
        <strain evidence="2">HY135</strain>
    </source>
</reference>
<evidence type="ECO:0000313" key="1">
    <source>
        <dbReference type="EMBL" id="EYC15637.1"/>
    </source>
</evidence>
<accession>A0A016ULC8</accession>
<proteinExistence type="predicted"/>
<protein>
    <submittedName>
        <fullName evidence="1">Uncharacterized protein</fullName>
    </submittedName>
</protein>
<comment type="caution">
    <text evidence="1">The sequence shown here is derived from an EMBL/GenBank/DDBJ whole genome shotgun (WGS) entry which is preliminary data.</text>
</comment>
<name>A0A016ULC8_9BILA</name>
<dbReference type="Proteomes" id="UP000024635">
    <property type="component" value="Unassembled WGS sequence"/>
</dbReference>
<sequence>MGIKQVVFFPHEPVADTVNLQNDGNSSFSTYMPLHGYPIMRPPLTATDFYAVFAQETVAICVTSFTTAQQFLKK</sequence>
<gene>
    <name evidence="1" type="primary">Acey_s0036.g3264</name>
    <name evidence="1" type="ORF">Y032_0036g3264</name>
</gene>
<organism evidence="1 2">
    <name type="scientific">Ancylostoma ceylanicum</name>
    <dbReference type="NCBI Taxonomy" id="53326"/>
    <lineage>
        <taxon>Eukaryota</taxon>
        <taxon>Metazoa</taxon>
        <taxon>Ecdysozoa</taxon>
        <taxon>Nematoda</taxon>
        <taxon>Chromadorea</taxon>
        <taxon>Rhabditida</taxon>
        <taxon>Rhabditina</taxon>
        <taxon>Rhabditomorpha</taxon>
        <taxon>Strongyloidea</taxon>
        <taxon>Ancylostomatidae</taxon>
        <taxon>Ancylostomatinae</taxon>
        <taxon>Ancylostoma</taxon>
    </lineage>
</organism>
<keyword evidence="2" id="KW-1185">Reference proteome</keyword>